<gene>
    <name evidence="1" type="ORF">JBP901_gp068</name>
</gene>
<evidence type="ECO:0000313" key="2">
    <source>
        <dbReference type="Proteomes" id="UP000033000"/>
    </source>
</evidence>
<keyword evidence="2" id="KW-1185">Reference proteome</keyword>
<reference evidence="1 2" key="1">
    <citation type="journal article" date="2015" name="Arch. Virol.">
        <title>Complete genome sequence and phylogenetic position of the Bacillus cereus group phage JBP901.</title>
        <authorList>
            <person name="Asare P.T."/>
            <person name="Ryu S."/>
            <person name="Kim K.P."/>
        </authorList>
    </citation>
    <scope>NUCLEOTIDE SEQUENCE [LARGE SCALE GENOMIC DNA]</scope>
</reference>
<sequence>MDKYTYGLRVNWESFLELARRTVDQEYWWGDLYFMYHEDDDEDAWAFTKSDELDDWLERTFWDGCHYESSDLETSMDEYKIWRLISQTDVEKFPSLYKDARRTSLVVNGETYYRTPVSICVEQTIVVSASSY</sequence>
<dbReference type="KEGG" id="vg:24723047"/>
<proteinExistence type="predicted"/>
<name>A0A0E3DEL3_9CAUD</name>
<dbReference type="RefSeq" id="YP_009149106.1">
    <property type="nucleotide sequence ID" value="NC_027352.1"/>
</dbReference>
<dbReference type="OrthoDB" id="13444at10239"/>
<protein>
    <submittedName>
        <fullName evidence="1">Uncharacterized protein</fullName>
    </submittedName>
</protein>
<evidence type="ECO:0000313" key="1">
    <source>
        <dbReference type="EMBL" id="AID17780.1"/>
    </source>
</evidence>
<accession>A0A0E3DEL3</accession>
<dbReference type="Proteomes" id="UP000033000">
    <property type="component" value="Segment"/>
</dbReference>
<dbReference type="EMBL" id="KJ676859">
    <property type="protein sequence ID" value="AID17780.1"/>
    <property type="molecule type" value="Genomic_DNA"/>
</dbReference>
<organism evidence="1 2">
    <name type="scientific">Bacillus phage JBP901</name>
    <dbReference type="NCBI Taxonomy" id="1498212"/>
    <lineage>
        <taxon>Viruses</taxon>
        <taxon>Duplodnaviria</taxon>
        <taxon>Heunggongvirae</taxon>
        <taxon>Uroviricota</taxon>
        <taxon>Caudoviricetes</taxon>
        <taxon>Herelleviridae</taxon>
        <taxon>Bastillevirinae</taxon>
        <taxon>Caeruleovirus</taxon>
        <taxon>Caeruleovirus JBP901</taxon>
    </lineage>
</organism>
<dbReference type="GeneID" id="24723047"/>